<dbReference type="KEGG" id="pog:Pogu_1055"/>
<evidence type="ECO:0000313" key="3">
    <source>
        <dbReference type="Proteomes" id="UP000009062"/>
    </source>
</evidence>
<name>H6Q8K0_PYROT</name>
<evidence type="ECO:0000313" key="2">
    <source>
        <dbReference type="EMBL" id="AFA39082.1"/>
    </source>
</evidence>
<keyword evidence="1" id="KW-1133">Transmembrane helix</keyword>
<accession>H6Q8K0</accession>
<dbReference type="Proteomes" id="UP000009062">
    <property type="component" value="Chromosome"/>
</dbReference>
<feature type="transmembrane region" description="Helical" evidence="1">
    <location>
        <begin position="66"/>
        <end position="87"/>
    </location>
</feature>
<dbReference type="HOGENOM" id="CLU_2433992_0_0_2"/>
<keyword evidence="3" id="KW-1185">Reference proteome</keyword>
<evidence type="ECO:0000256" key="1">
    <source>
        <dbReference type="SAM" id="Phobius"/>
    </source>
</evidence>
<organism evidence="2 3">
    <name type="scientific">Pyrobaculum oguniense (strain DSM 13380 / JCM 10595 / TE7)</name>
    <dbReference type="NCBI Taxonomy" id="698757"/>
    <lineage>
        <taxon>Archaea</taxon>
        <taxon>Thermoproteota</taxon>
        <taxon>Thermoprotei</taxon>
        <taxon>Thermoproteales</taxon>
        <taxon>Thermoproteaceae</taxon>
        <taxon>Pyrobaculum</taxon>
    </lineage>
</organism>
<gene>
    <name evidence="2" type="ordered locus">Pogu_1055</name>
</gene>
<keyword evidence="1" id="KW-0812">Transmembrane</keyword>
<dbReference type="EMBL" id="CP003316">
    <property type="protein sequence ID" value="AFA39082.1"/>
    <property type="molecule type" value="Genomic_DNA"/>
</dbReference>
<reference evidence="2 3" key="1">
    <citation type="journal article" date="2012" name="Stand. Genomic Sci.">
        <title>Complete genome sequence of Pyrobaculum oguniense.</title>
        <authorList>
            <person name="Bernick D.L."/>
            <person name="Karplus K."/>
            <person name="Lui L.M."/>
            <person name="Coker J.K."/>
            <person name="Murphy J.N."/>
            <person name="Chan P.P."/>
            <person name="Cozen A.E."/>
            <person name="Lowe T.M."/>
        </authorList>
    </citation>
    <scope>NUCLEOTIDE SEQUENCE [LARGE SCALE GENOMIC DNA]</scope>
    <source>
        <strain evidence="2 3">TE7</strain>
    </source>
</reference>
<keyword evidence="1" id="KW-0472">Membrane</keyword>
<protein>
    <submittedName>
        <fullName evidence="2">Uncharacterized protein</fullName>
    </submittedName>
</protein>
<dbReference type="AlphaFoldDB" id="H6Q8K0"/>
<sequence>MWRVAAGVTAAATAAVLSNYAACVTIPLFTAGVSAAVGRRWASFIGLAAALALFGKSVPHFYAPSAASAFWGIVIVASALLLGYVAGRRS</sequence>
<proteinExistence type="predicted"/>
<dbReference type="STRING" id="698757.Pogu_1055"/>